<dbReference type="GO" id="GO:0006359">
    <property type="term" value="P:regulation of transcription by RNA polymerase III"/>
    <property type="evidence" value="ECO:0007669"/>
    <property type="project" value="TreeGrafter"/>
</dbReference>
<dbReference type="SUPFAM" id="SSF57798">
    <property type="entry name" value="Casein kinase II beta subunit"/>
    <property type="match status" value="1"/>
</dbReference>
<evidence type="ECO:0000256" key="3">
    <source>
        <dbReference type="RuleBase" id="RU361268"/>
    </source>
</evidence>
<dbReference type="FunFam" id="2.20.25.20:FF:000002">
    <property type="entry name" value="Casein kinase II subunit beta"/>
    <property type="match status" value="1"/>
</dbReference>
<dbReference type="PANTHER" id="PTHR11740">
    <property type="entry name" value="CASEIN KINASE II SUBUNIT BETA"/>
    <property type="match status" value="1"/>
</dbReference>
<dbReference type="Gene3D" id="1.10.1820.10">
    <property type="entry name" value="protein kinase ck2 holoenzyme, chain C, domain 1"/>
    <property type="match status" value="1"/>
</dbReference>
<dbReference type="GO" id="GO:0005737">
    <property type="term" value="C:cytoplasm"/>
    <property type="evidence" value="ECO:0007669"/>
    <property type="project" value="TreeGrafter"/>
</dbReference>
<dbReference type="EMBL" id="NBSH01000005">
    <property type="protein sequence ID" value="ORX37893.1"/>
    <property type="molecule type" value="Genomic_DNA"/>
</dbReference>
<dbReference type="FunCoup" id="A0A1Y1UIK1">
    <property type="interactions" value="427"/>
</dbReference>
<dbReference type="PRINTS" id="PR00472">
    <property type="entry name" value="CASNKINASEII"/>
</dbReference>
<comment type="subunit">
    <text evidence="3">Tetramer of two alpha and two beta subunits.</text>
</comment>
<dbReference type="OrthoDB" id="3971593at2759"/>
<dbReference type="Gene3D" id="2.20.25.20">
    <property type="match status" value="1"/>
</dbReference>
<dbReference type="InterPro" id="IPR035991">
    <property type="entry name" value="Casein_kinase_II_beta-like"/>
</dbReference>
<dbReference type="GO" id="GO:0016301">
    <property type="term" value="F:kinase activity"/>
    <property type="evidence" value="ECO:0007669"/>
    <property type="project" value="UniProtKB-KW"/>
</dbReference>
<evidence type="ECO:0000313" key="4">
    <source>
        <dbReference type="EMBL" id="ORX37893.1"/>
    </source>
</evidence>
<protein>
    <recommendedName>
        <fullName evidence="3">Casein kinase II subunit beta</fullName>
        <shortName evidence="3">CK II beta</shortName>
    </recommendedName>
</protein>
<keyword evidence="4" id="KW-0808">Transferase</keyword>
<dbReference type="GeneID" id="33554507"/>
<comment type="function">
    <text evidence="2 3">Regulatory subunit of casein kinase II/CK2. As part of the kinase complex regulates the basal catalytic activity of the alpha subunit a constitutively active serine/threonine-protein kinase that phosphorylates a large number of substrates containing acidic residues C-terminal to the phosphorylated serine or threonine.</text>
</comment>
<gene>
    <name evidence="4" type="ORF">BD324DRAFT_406660</name>
</gene>
<dbReference type="GO" id="GO:0005956">
    <property type="term" value="C:protein kinase CK2 complex"/>
    <property type="evidence" value="ECO:0007669"/>
    <property type="project" value="UniProtKB-UniRule"/>
</dbReference>
<organism evidence="4 5">
    <name type="scientific">Kockovaella imperatae</name>
    <dbReference type="NCBI Taxonomy" id="4999"/>
    <lineage>
        <taxon>Eukaryota</taxon>
        <taxon>Fungi</taxon>
        <taxon>Dikarya</taxon>
        <taxon>Basidiomycota</taxon>
        <taxon>Agaricomycotina</taxon>
        <taxon>Tremellomycetes</taxon>
        <taxon>Tremellales</taxon>
        <taxon>Cuniculitremaceae</taxon>
        <taxon>Kockovaella</taxon>
    </lineage>
</organism>
<dbReference type="SMART" id="SM01085">
    <property type="entry name" value="CK_II_beta"/>
    <property type="match status" value="1"/>
</dbReference>
<accession>A0A1Y1UIK1</accession>
<dbReference type="Proteomes" id="UP000193218">
    <property type="component" value="Unassembled WGS sequence"/>
</dbReference>
<reference evidence="4 5" key="1">
    <citation type="submission" date="2017-03" db="EMBL/GenBank/DDBJ databases">
        <title>Widespread Adenine N6-methylation of Active Genes in Fungi.</title>
        <authorList>
            <consortium name="DOE Joint Genome Institute"/>
            <person name="Mondo S.J."/>
            <person name="Dannebaum R.O."/>
            <person name="Kuo R.C."/>
            <person name="Louie K.B."/>
            <person name="Bewick A.J."/>
            <person name="Labutti K."/>
            <person name="Haridas S."/>
            <person name="Kuo A."/>
            <person name="Salamov A."/>
            <person name="Ahrendt S.R."/>
            <person name="Lau R."/>
            <person name="Bowen B.P."/>
            <person name="Lipzen A."/>
            <person name="Sullivan W."/>
            <person name="Andreopoulos W.B."/>
            <person name="Clum A."/>
            <person name="Lindquist E."/>
            <person name="Daum C."/>
            <person name="Northen T.R."/>
            <person name="Ramamoorthy G."/>
            <person name="Schmitz R.J."/>
            <person name="Gryganskyi A."/>
            <person name="Culley D."/>
            <person name="Magnuson J."/>
            <person name="James T.Y."/>
            <person name="O'Malley M.A."/>
            <person name="Stajich J.E."/>
            <person name="Spatafora J.W."/>
            <person name="Visel A."/>
            <person name="Grigoriev I.V."/>
        </authorList>
    </citation>
    <scope>NUCLEOTIDE SEQUENCE [LARGE SCALE GENOMIC DNA]</scope>
    <source>
        <strain evidence="4 5">NRRL Y-17943</strain>
    </source>
</reference>
<keyword evidence="4" id="KW-0418">Kinase</keyword>
<dbReference type="GO" id="GO:0034456">
    <property type="term" value="C:UTP-C complex"/>
    <property type="evidence" value="ECO:0007669"/>
    <property type="project" value="TreeGrafter"/>
</dbReference>
<dbReference type="PANTHER" id="PTHR11740:SF39">
    <property type="entry name" value="CASEIN KINASE II SUBUNIT BETA"/>
    <property type="match status" value="1"/>
</dbReference>
<evidence type="ECO:0000256" key="2">
    <source>
        <dbReference type="ARBA" id="ARBA00045899"/>
    </source>
</evidence>
<dbReference type="InParanoid" id="A0A1Y1UIK1"/>
<dbReference type="RefSeq" id="XP_021871880.1">
    <property type="nucleotide sequence ID" value="XM_022012699.1"/>
</dbReference>
<keyword evidence="5" id="KW-1185">Reference proteome</keyword>
<evidence type="ECO:0000313" key="5">
    <source>
        <dbReference type="Proteomes" id="UP000193218"/>
    </source>
</evidence>
<sequence length="275" mass="30998">MEELSTGSESDYANSWISWFLSTKGNEYFAEVDEDYILDRFNLTGLNSEVVQDYNRALDLITDSLDEEALDEEGREVVETSARFLYGLIHARYIVTSRGLAKMLSKYRKGDFGRCPRVYCYHQPLLPVGLSDIPYQKAVKLYCPKCEDIYSPKSNRHGCIDGAYFGTTFPHMLFMVYPQMVPTKGQPVGGAGGSVAEVSRNMMAIANSNRDGGAPSAIGSVSTASSALQAERYEPRMFGFRMHEEARLARWRGAKREEQIARLENLEKIQSQQHL</sequence>
<name>A0A1Y1UIK1_9TREE</name>
<dbReference type="GO" id="GO:0019887">
    <property type="term" value="F:protein kinase regulator activity"/>
    <property type="evidence" value="ECO:0007669"/>
    <property type="project" value="InterPro"/>
</dbReference>
<proteinExistence type="inferred from homology"/>
<comment type="caution">
    <text evidence="4">The sequence shown here is derived from an EMBL/GenBank/DDBJ whole genome shotgun (WGS) entry which is preliminary data.</text>
</comment>
<evidence type="ECO:0000256" key="1">
    <source>
        <dbReference type="ARBA" id="ARBA00006941"/>
    </source>
</evidence>
<dbReference type="FunFam" id="1.10.1820.10:FF:000005">
    <property type="entry name" value="Casein kinase II subunit beta"/>
    <property type="match status" value="1"/>
</dbReference>
<dbReference type="STRING" id="4999.A0A1Y1UIK1"/>
<dbReference type="InterPro" id="IPR000704">
    <property type="entry name" value="Casein_kinase_II_reg-sub"/>
</dbReference>
<comment type="similarity">
    <text evidence="1 3">Belongs to the casein kinase 2 subunit beta family.</text>
</comment>
<dbReference type="AlphaFoldDB" id="A0A1Y1UIK1"/>
<dbReference type="PROSITE" id="PS01101">
    <property type="entry name" value="CK2_BETA"/>
    <property type="match status" value="1"/>
</dbReference>
<dbReference type="InterPro" id="IPR016149">
    <property type="entry name" value="Casein_kin_II_reg-sub_N"/>
</dbReference>
<dbReference type="Pfam" id="PF01214">
    <property type="entry name" value="CK_II_beta"/>
    <property type="match status" value="1"/>
</dbReference>